<evidence type="ECO:0000256" key="1">
    <source>
        <dbReference type="SAM" id="Phobius"/>
    </source>
</evidence>
<sequence>MSTLVLGVALFATPSAAHGVNTAHDGLGLPVLLTAVVGFSLLGGGAFAVGTDRCSRYTHRLVPAMLVLLGVSAVGLAATRTPDVAMIGAAVGVGAVTVVERRFGFGCGMTADTTLGAVTVHRTLEGSTLAVVYAADATLALFGALALAGHAAAETAVVGSLYATTRGWRDTAGAVGLVQIGFVAGVAVGAGFVDAVPAIARTALFGLVGGVLGAVGGFEAVDTGKAESSG</sequence>
<keyword evidence="1" id="KW-1133">Transmembrane helix</keyword>
<feature type="transmembrane region" description="Helical" evidence="1">
    <location>
        <begin position="174"/>
        <end position="193"/>
    </location>
</feature>
<proteinExistence type="predicted"/>
<feature type="transmembrane region" description="Helical" evidence="1">
    <location>
        <begin position="61"/>
        <end position="78"/>
    </location>
</feature>
<protein>
    <recommendedName>
        <fullName evidence="4">DUF1275 domain-containing protein</fullName>
    </recommendedName>
</protein>
<gene>
    <name evidence="2" type="ORF">ACFQJ9_09410</name>
</gene>
<accession>A0ABD5Z355</accession>
<organism evidence="2 3">
    <name type="scientific">Halospeciosus flavus</name>
    <dbReference type="NCBI Taxonomy" id="3032283"/>
    <lineage>
        <taxon>Archaea</taxon>
        <taxon>Methanobacteriati</taxon>
        <taxon>Methanobacteriota</taxon>
        <taxon>Stenosarchaea group</taxon>
        <taxon>Halobacteria</taxon>
        <taxon>Halobacteriales</taxon>
        <taxon>Halobacteriaceae</taxon>
        <taxon>Halospeciosus</taxon>
    </lineage>
</organism>
<dbReference type="EMBL" id="JBHTAR010000011">
    <property type="protein sequence ID" value="MFC7199626.1"/>
    <property type="molecule type" value="Genomic_DNA"/>
</dbReference>
<evidence type="ECO:0000313" key="2">
    <source>
        <dbReference type="EMBL" id="MFC7199626.1"/>
    </source>
</evidence>
<evidence type="ECO:0000313" key="3">
    <source>
        <dbReference type="Proteomes" id="UP001596447"/>
    </source>
</evidence>
<feature type="transmembrane region" description="Helical" evidence="1">
    <location>
        <begin position="29"/>
        <end position="49"/>
    </location>
</feature>
<keyword evidence="3" id="KW-1185">Reference proteome</keyword>
<comment type="caution">
    <text evidence="2">The sequence shown here is derived from an EMBL/GenBank/DDBJ whole genome shotgun (WGS) entry which is preliminary data.</text>
</comment>
<dbReference type="Proteomes" id="UP001596447">
    <property type="component" value="Unassembled WGS sequence"/>
</dbReference>
<keyword evidence="1" id="KW-0812">Transmembrane</keyword>
<dbReference type="AlphaFoldDB" id="A0ABD5Z355"/>
<keyword evidence="1" id="KW-0472">Membrane</keyword>
<reference evidence="2 3" key="1">
    <citation type="journal article" date="2019" name="Int. J. Syst. Evol. Microbiol.">
        <title>The Global Catalogue of Microorganisms (GCM) 10K type strain sequencing project: providing services to taxonomists for standard genome sequencing and annotation.</title>
        <authorList>
            <consortium name="The Broad Institute Genomics Platform"/>
            <consortium name="The Broad Institute Genome Sequencing Center for Infectious Disease"/>
            <person name="Wu L."/>
            <person name="Ma J."/>
        </authorList>
    </citation>
    <scope>NUCLEOTIDE SEQUENCE [LARGE SCALE GENOMIC DNA]</scope>
    <source>
        <strain evidence="2 3">XZGYJ-43</strain>
    </source>
</reference>
<feature type="transmembrane region" description="Helical" evidence="1">
    <location>
        <begin position="199"/>
        <end position="221"/>
    </location>
</feature>
<name>A0ABD5Z355_9EURY</name>
<evidence type="ECO:0008006" key="4">
    <source>
        <dbReference type="Google" id="ProtNLM"/>
    </source>
</evidence>
<feature type="transmembrane region" description="Helical" evidence="1">
    <location>
        <begin position="139"/>
        <end position="162"/>
    </location>
</feature>
<dbReference type="RefSeq" id="WP_279529555.1">
    <property type="nucleotide sequence ID" value="NZ_CP122312.1"/>
</dbReference>